<accession>A0A382QAR0</accession>
<dbReference type="EMBL" id="UINC01113198">
    <property type="protein sequence ID" value="SVC82649.1"/>
    <property type="molecule type" value="Genomic_DNA"/>
</dbReference>
<name>A0A382QAR0_9ZZZZ</name>
<protein>
    <submittedName>
        <fullName evidence="1">Uncharacterized protein</fullName>
    </submittedName>
</protein>
<sequence>MNSHHKIVISISSDIGFYLAKDWLNNGTRVSGTYRTKTDQCEEWTRRSFLSGLIFDLLDSYTFLNEIN</sequence>
<organism evidence="1">
    <name type="scientific">marine metagenome</name>
    <dbReference type="NCBI Taxonomy" id="408172"/>
    <lineage>
        <taxon>unclassified sequences</taxon>
        <taxon>metagenomes</taxon>
        <taxon>ecological metagenomes</taxon>
    </lineage>
</organism>
<reference evidence="1" key="1">
    <citation type="submission" date="2018-05" db="EMBL/GenBank/DDBJ databases">
        <authorList>
            <person name="Lanie J.A."/>
            <person name="Ng W.-L."/>
            <person name="Kazmierczak K.M."/>
            <person name="Andrzejewski T.M."/>
            <person name="Davidsen T.M."/>
            <person name="Wayne K.J."/>
            <person name="Tettelin H."/>
            <person name="Glass J.I."/>
            <person name="Rusch D."/>
            <person name="Podicherti R."/>
            <person name="Tsui H.-C.T."/>
            <person name="Winkler M.E."/>
        </authorList>
    </citation>
    <scope>NUCLEOTIDE SEQUENCE</scope>
</reference>
<proteinExistence type="predicted"/>
<evidence type="ECO:0000313" key="1">
    <source>
        <dbReference type="EMBL" id="SVC82649.1"/>
    </source>
</evidence>
<dbReference type="AlphaFoldDB" id="A0A382QAR0"/>
<gene>
    <name evidence="1" type="ORF">METZ01_LOCUS335503</name>
</gene>